<proteinExistence type="predicted"/>
<accession>A0A3E3IAU7</accession>
<dbReference type="AlphaFoldDB" id="A0A3E3IAU7"/>
<keyword evidence="2" id="KW-1185">Reference proteome</keyword>
<sequence length="88" mass="10516">MIEQTYLKNTGSLTMEPVFFALYIHLLKIICPSGLYRHQNIIYPPVLYLYQNTNFRLIKMFAYNMQKGCIISNFTMRPINHNHQLIKF</sequence>
<protein>
    <submittedName>
        <fullName evidence="1">Uncharacterized protein</fullName>
    </submittedName>
</protein>
<evidence type="ECO:0000313" key="1">
    <source>
        <dbReference type="EMBL" id="RGE64131.1"/>
    </source>
</evidence>
<evidence type="ECO:0000313" key="2">
    <source>
        <dbReference type="Proteomes" id="UP000260812"/>
    </source>
</evidence>
<comment type="caution">
    <text evidence="1">The sequence shown here is derived from an EMBL/GenBank/DDBJ whole genome shotgun (WGS) entry which is preliminary data.</text>
</comment>
<name>A0A3E3IAU7_9FIRM</name>
<dbReference type="Proteomes" id="UP000260812">
    <property type="component" value="Unassembled WGS sequence"/>
</dbReference>
<gene>
    <name evidence="1" type="ORF">DXC51_03390</name>
</gene>
<organism evidence="1 2">
    <name type="scientific">Eisenbergiella massiliensis</name>
    <dbReference type="NCBI Taxonomy" id="1720294"/>
    <lineage>
        <taxon>Bacteria</taxon>
        <taxon>Bacillati</taxon>
        <taxon>Bacillota</taxon>
        <taxon>Clostridia</taxon>
        <taxon>Lachnospirales</taxon>
        <taxon>Lachnospiraceae</taxon>
        <taxon>Eisenbergiella</taxon>
    </lineage>
</organism>
<reference evidence="1" key="1">
    <citation type="submission" date="2018-08" db="EMBL/GenBank/DDBJ databases">
        <title>A genome reference for cultivated species of the human gut microbiota.</title>
        <authorList>
            <person name="Zou Y."/>
            <person name="Xue W."/>
            <person name="Luo G."/>
        </authorList>
    </citation>
    <scope>NUCLEOTIDE SEQUENCE [LARGE SCALE GENOMIC DNA]</scope>
    <source>
        <strain evidence="1">TF05-5AC</strain>
    </source>
</reference>
<dbReference type="EMBL" id="QVLV01000002">
    <property type="protein sequence ID" value="RGE64131.1"/>
    <property type="molecule type" value="Genomic_DNA"/>
</dbReference>